<feature type="region of interest" description="Disordered" evidence="1">
    <location>
        <begin position="1"/>
        <end position="72"/>
    </location>
</feature>
<feature type="compositionally biased region" description="Basic and acidic residues" evidence="1">
    <location>
        <begin position="1"/>
        <end position="10"/>
    </location>
</feature>
<feature type="compositionally biased region" description="Polar residues" evidence="1">
    <location>
        <begin position="22"/>
        <end position="38"/>
    </location>
</feature>
<proteinExistence type="predicted"/>
<keyword evidence="3" id="KW-1185">Reference proteome</keyword>
<sequence length="93" mass="9871">MERIQGAREGEDGDNEWDQDGTKGSSLSPYPQHNSTSPGKEEGIGGGRPCSDGGSAAGTLGTPERRKGSLADVVDTLKQRKMEELIKNEPEGQ</sequence>
<name>A0AAD3M6Q9_LATJO</name>
<evidence type="ECO:0000313" key="3">
    <source>
        <dbReference type="Proteomes" id="UP001279410"/>
    </source>
</evidence>
<gene>
    <name evidence="2" type="ORF">AKAME5_002732100</name>
</gene>
<accession>A0AAD3M6Q9</accession>
<feature type="compositionally biased region" description="Basic and acidic residues" evidence="1">
    <location>
        <begin position="63"/>
        <end position="72"/>
    </location>
</feature>
<evidence type="ECO:0000313" key="2">
    <source>
        <dbReference type="EMBL" id="GLD48658.1"/>
    </source>
</evidence>
<dbReference type="AlphaFoldDB" id="A0AAD3M6Q9"/>
<dbReference type="EMBL" id="BRZM01003484">
    <property type="protein sequence ID" value="GLD48658.1"/>
    <property type="molecule type" value="Genomic_DNA"/>
</dbReference>
<comment type="caution">
    <text evidence="2">The sequence shown here is derived from an EMBL/GenBank/DDBJ whole genome shotgun (WGS) entry which is preliminary data.</text>
</comment>
<evidence type="ECO:0000256" key="1">
    <source>
        <dbReference type="SAM" id="MobiDB-lite"/>
    </source>
</evidence>
<organism evidence="2 3">
    <name type="scientific">Lates japonicus</name>
    <name type="common">Japanese lates</name>
    <dbReference type="NCBI Taxonomy" id="270547"/>
    <lineage>
        <taxon>Eukaryota</taxon>
        <taxon>Metazoa</taxon>
        <taxon>Chordata</taxon>
        <taxon>Craniata</taxon>
        <taxon>Vertebrata</taxon>
        <taxon>Euteleostomi</taxon>
        <taxon>Actinopterygii</taxon>
        <taxon>Neopterygii</taxon>
        <taxon>Teleostei</taxon>
        <taxon>Neoteleostei</taxon>
        <taxon>Acanthomorphata</taxon>
        <taxon>Carangaria</taxon>
        <taxon>Carangaria incertae sedis</taxon>
        <taxon>Centropomidae</taxon>
        <taxon>Lates</taxon>
    </lineage>
</organism>
<reference evidence="2" key="1">
    <citation type="submission" date="2022-08" db="EMBL/GenBank/DDBJ databases">
        <title>Genome sequencing of akame (Lates japonicus).</title>
        <authorList>
            <person name="Hashiguchi Y."/>
            <person name="Takahashi H."/>
        </authorList>
    </citation>
    <scope>NUCLEOTIDE SEQUENCE</scope>
    <source>
        <strain evidence="2">Kochi</strain>
    </source>
</reference>
<dbReference type="Proteomes" id="UP001279410">
    <property type="component" value="Unassembled WGS sequence"/>
</dbReference>
<protein>
    <submittedName>
        <fullName evidence="2">Transcription factor SOX-5 isoform X8</fullName>
    </submittedName>
</protein>